<accession>A0A7M7M4W4</accession>
<dbReference type="SUPFAM" id="SSF48350">
    <property type="entry name" value="GTPase activation domain, GAP"/>
    <property type="match status" value="1"/>
</dbReference>
<dbReference type="CDD" id="cd00159">
    <property type="entry name" value="RhoGAP"/>
    <property type="match status" value="1"/>
</dbReference>
<dbReference type="OrthoDB" id="410651at2759"/>
<proteinExistence type="predicted"/>
<dbReference type="SMART" id="SM00324">
    <property type="entry name" value="RhoGAP"/>
    <property type="match status" value="1"/>
</dbReference>
<evidence type="ECO:0000259" key="2">
    <source>
        <dbReference type="PROSITE" id="PS50238"/>
    </source>
</evidence>
<sequence length="371" mass="42021">MRSHAAANLRCNTHVACTPHLIKVDSSLGPFEVPEILEDLTSYVLLHVKSEGLFRIGGSNERVRVLQERLLKGEKVPSDQPVQDACSVLKRWLRKQSLLGKCCRPELPPETMDDLKTTLTNMSPQNVCILRHVCKFLQIVARNSASNLMDIDNLAGILGESVFVAEVKVREVVTAEVLKSHSEVAKQSMKLLIENVDMLDTFVDSNFRTPERTRERDSKKSFSTKMKSYGSALKNLTIKRTRSLSLDTKAEFMPPQLFECEERIRLRERRGTITQDANELLERRHKAIVKRKERGGHGRQAAQVYYKAATVGHVGIPCIGKENTTPVHRQPIRDFSLDEPQQLEWKSLPRDGVQGSNASLAYHRRLPNNHS</sequence>
<feature type="region of interest" description="Disordered" evidence="1">
    <location>
        <begin position="346"/>
        <end position="371"/>
    </location>
</feature>
<dbReference type="EnsemblMetazoa" id="XM_022793522">
    <property type="protein sequence ID" value="XP_022649257"/>
    <property type="gene ID" value="LOC111245315"/>
</dbReference>
<dbReference type="KEGG" id="vde:111245315"/>
<dbReference type="Proteomes" id="UP000594260">
    <property type="component" value="Unplaced"/>
</dbReference>
<dbReference type="InterPro" id="IPR042869">
    <property type="entry name" value="ARHGAP11A/B"/>
</dbReference>
<dbReference type="AlphaFoldDB" id="A0A7M7M4W4"/>
<organism evidence="3 4">
    <name type="scientific">Varroa destructor</name>
    <name type="common">Honeybee mite</name>
    <dbReference type="NCBI Taxonomy" id="109461"/>
    <lineage>
        <taxon>Eukaryota</taxon>
        <taxon>Metazoa</taxon>
        <taxon>Ecdysozoa</taxon>
        <taxon>Arthropoda</taxon>
        <taxon>Chelicerata</taxon>
        <taxon>Arachnida</taxon>
        <taxon>Acari</taxon>
        <taxon>Parasitiformes</taxon>
        <taxon>Mesostigmata</taxon>
        <taxon>Gamasina</taxon>
        <taxon>Dermanyssoidea</taxon>
        <taxon>Varroidae</taxon>
        <taxon>Varroa</taxon>
    </lineage>
</organism>
<feature type="domain" description="Rho-GAP" evidence="2">
    <location>
        <begin position="26"/>
        <end position="200"/>
    </location>
</feature>
<dbReference type="InParanoid" id="A0A7M7M4W4"/>
<dbReference type="GO" id="GO:0005096">
    <property type="term" value="F:GTPase activator activity"/>
    <property type="evidence" value="ECO:0007669"/>
    <property type="project" value="TreeGrafter"/>
</dbReference>
<keyword evidence="4" id="KW-1185">Reference proteome</keyword>
<protein>
    <recommendedName>
        <fullName evidence="2">Rho-GAP domain-containing protein</fullName>
    </recommendedName>
</protein>
<dbReference type="RefSeq" id="XP_022649257.1">
    <property type="nucleotide sequence ID" value="XM_022793522.1"/>
</dbReference>
<evidence type="ECO:0000256" key="1">
    <source>
        <dbReference type="SAM" id="MobiDB-lite"/>
    </source>
</evidence>
<dbReference type="InterPro" id="IPR008936">
    <property type="entry name" value="Rho_GTPase_activation_prot"/>
</dbReference>
<dbReference type="PROSITE" id="PS50238">
    <property type="entry name" value="RHOGAP"/>
    <property type="match status" value="1"/>
</dbReference>
<dbReference type="PANTHER" id="PTHR15670">
    <property type="entry name" value="RHO GTPASE ACTIVATING PROTEIN 11A"/>
    <property type="match status" value="1"/>
</dbReference>
<name>A0A7M7M4W4_VARDE</name>
<dbReference type="GeneID" id="111245315"/>
<evidence type="ECO:0000313" key="3">
    <source>
        <dbReference type="EnsemblMetazoa" id="XP_022649257"/>
    </source>
</evidence>
<reference evidence="3" key="1">
    <citation type="submission" date="2021-01" db="UniProtKB">
        <authorList>
            <consortium name="EnsemblMetazoa"/>
        </authorList>
    </citation>
    <scope>IDENTIFICATION</scope>
</reference>
<feature type="compositionally biased region" description="Basic residues" evidence="1">
    <location>
        <begin position="362"/>
        <end position="371"/>
    </location>
</feature>
<dbReference type="PANTHER" id="PTHR15670:SF4">
    <property type="entry name" value="RHO GTPASE-ACTIVATING PROTEIN 11A"/>
    <property type="match status" value="1"/>
</dbReference>
<dbReference type="InterPro" id="IPR000198">
    <property type="entry name" value="RhoGAP_dom"/>
</dbReference>
<dbReference type="Gene3D" id="1.10.555.10">
    <property type="entry name" value="Rho GTPase activation protein"/>
    <property type="match status" value="1"/>
</dbReference>
<dbReference type="GO" id="GO:0007165">
    <property type="term" value="P:signal transduction"/>
    <property type="evidence" value="ECO:0007669"/>
    <property type="project" value="InterPro"/>
</dbReference>
<dbReference type="Pfam" id="PF00620">
    <property type="entry name" value="RhoGAP"/>
    <property type="match status" value="1"/>
</dbReference>
<evidence type="ECO:0000313" key="4">
    <source>
        <dbReference type="Proteomes" id="UP000594260"/>
    </source>
</evidence>